<dbReference type="InterPro" id="IPR002196">
    <property type="entry name" value="Glyco_hydro_24"/>
</dbReference>
<feature type="chain" id="PRO_5035860674" description="Lysozyme" evidence="8">
    <location>
        <begin position="19"/>
        <end position="330"/>
    </location>
</feature>
<dbReference type="GO" id="GO:0003796">
    <property type="term" value="F:lysozyme activity"/>
    <property type="evidence" value="ECO:0007669"/>
    <property type="project" value="UniProtKB-EC"/>
</dbReference>
<evidence type="ECO:0000256" key="1">
    <source>
        <dbReference type="ARBA" id="ARBA00000632"/>
    </source>
</evidence>
<dbReference type="AlphaFoldDB" id="A0A8S0WFG0"/>
<evidence type="ECO:0000313" key="9">
    <source>
        <dbReference type="EMBL" id="CAA7260623.1"/>
    </source>
</evidence>
<gene>
    <name evidence="9" type="ORF">AAE3_LOCUS2840</name>
</gene>
<keyword evidence="3" id="KW-0081">Bacteriolytic enzyme</keyword>
<dbReference type="Proteomes" id="UP000467700">
    <property type="component" value="Unassembled WGS sequence"/>
</dbReference>
<keyword evidence="5" id="KW-1035">Host cytoplasm</keyword>
<dbReference type="GO" id="GO:0009253">
    <property type="term" value="P:peptidoglycan catabolic process"/>
    <property type="evidence" value="ECO:0007669"/>
    <property type="project" value="InterPro"/>
</dbReference>
<feature type="region of interest" description="Disordered" evidence="7">
    <location>
        <begin position="78"/>
        <end position="131"/>
    </location>
</feature>
<organism evidence="9 10">
    <name type="scientific">Cyclocybe aegerita</name>
    <name type="common">Black poplar mushroom</name>
    <name type="synonym">Agrocybe aegerita</name>
    <dbReference type="NCBI Taxonomy" id="1973307"/>
    <lineage>
        <taxon>Eukaryota</taxon>
        <taxon>Fungi</taxon>
        <taxon>Dikarya</taxon>
        <taxon>Basidiomycota</taxon>
        <taxon>Agaricomycotina</taxon>
        <taxon>Agaricomycetes</taxon>
        <taxon>Agaricomycetidae</taxon>
        <taxon>Agaricales</taxon>
        <taxon>Agaricineae</taxon>
        <taxon>Bolbitiaceae</taxon>
        <taxon>Cyclocybe</taxon>
    </lineage>
</organism>
<evidence type="ECO:0000256" key="6">
    <source>
        <dbReference type="ARBA" id="ARBA00023295"/>
    </source>
</evidence>
<evidence type="ECO:0000256" key="8">
    <source>
        <dbReference type="SAM" id="SignalP"/>
    </source>
</evidence>
<keyword evidence="4" id="KW-0378">Hydrolase</keyword>
<keyword evidence="6" id="KW-0326">Glycosidase</keyword>
<keyword evidence="10" id="KW-1185">Reference proteome</keyword>
<keyword evidence="8" id="KW-0732">Signal</keyword>
<proteinExistence type="inferred from homology"/>
<reference evidence="9 10" key="1">
    <citation type="submission" date="2020-01" db="EMBL/GenBank/DDBJ databases">
        <authorList>
            <person name="Gupta K D."/>
        </authorList>
    </citation>
    <scope>NUCLEOTIDE SEQUENCE [LARGE SCALE GENOMIC DNA]</scope>
</reference>
<evidence type="ECO:0000256" key="2">
    <source>
        <dbReference type="ARBA" id="ARBA00022529"/>
    </source>
</evidence>
<dbReference type="HAMAP" id="MF_04110">
    <property type="entry name" value="ENDOLYSIN_T4"/>
    <property type="match status" value="1"/>
</dbReference>
<evidence type="ECO:0000256" key="5">
    <source>
        <dbReference type="ARBA" id="ARBA00023200"/>
    </source>
</evidence>
<dbReference type="OrthoDB" id="5358886at2759"/>
<dbReference type="InterPro" id="IPR023346">
    <property type="entry name" value="Lysozyme-like_dom_sf"/>
</dbReference>
<dbReference type="InterPro" id="IPR051018">
    <property type="entry name" value="Bacteriophage_GH24"/>
</dbReference>
<dbReference type="PANTHER" id="PTHR38107">
    <property type="match status" value="1"/>
</dbReference>
<feature type="compositionally biased region" description="Acidic residues" evidence="7">
    <location>
        <begin position="116"/>
        <end position="126"/>
    </location>
</feature>
<dbReference type="InterPro" id="IPR023347">
    <property type="entry name" value="Lysozyme_dom_sf"/>
</dbReference>
<dbReference type="PANTHER" id="PTHR38107:SF3">
    <property type="entry name" value="LYSOZYME RRRD-RELATED"/>
    <property type="match status" value="1"/>
</dbReference>
<dbReference type="GO" id="GO:0031640">
    <property type="term" value="P:killing of cells of another organism"/>
    <property type="evidence" value="ECO:0007669"/>
    <property type="project" value="UniProtKB-KW"/>
</dbReference>
<evidence type="ECO:0000256" key="4">
    <source>
        <dbReference type="ARBA" id="ARBA00022801"/>
    </source>
</evidence>
<feature type="signal peptide" evidence="8">
    <location>
        <begin position="1"/>
        <end position="18"/>
    </location>
</feature>
<accession>A0A8S0WFG0</accession>
<keyword evidence="2" id="KW-0929">Antimicrobial</keyword>
<evidence type="ECO:0008006" key="11">
    <source>
        <dbReference type="Google" id="ProtNLM"/>
    </source>
</evidence>
<evidence type="ECO:0000256" key="3">
    <source>
        <dbReference type="ARBA" id="ARBA00022638"/>
    </source>
</evidence>
<dbReference type="GO" id="GO:0016998">
    <property type="term" value="P:cell wall macromolecule catabolic process"/>
    <property type="evidence" value="ECO:0007669"/>
    <property type="project" value="InterPro"/>
</dbReference>
<dbReference type="Gene3D" id="1.10.530.40">
    <property type="match status" value="1"/>
</dbReference>
<dbReference type="CDD" id="cd00737">
    <property type="entry name" value="lyz_endolysin_autolysin"/>
    <property type="match status" value="1"/>
</dbReference>
<evidence type="ECO:0000313" key="10">
    <source>
        <dbReference type="Proteomes" id="UP000467700"/>
    </source>
</evidence>
<dbReference type="Pfam" id="PF00959">
    <property type="entry name" value="Phage_lysozyme"/>
    <property type="match status" value="1"/>
</dbReference>
<comment type="caution">
    <text evidence="9">The sequence shown here is derived from an EMBL/GenBank/DDBJ whole genome shotgun (WGS) entry which is preliminary data.</text>
</comment>
<dbReference type="InterPro" id="IPR034690">
    <property type="entry name" value="Endolysin_T4_type"/>
</dbReference>
<dbReference type="EMBL" id="CACVBS010000030">
    <property type="protein sequence ID" value="CAA7260623.1"/>
    <property type="molecule type" value="Genomic_DNA"/>
</dbReference>
<dbReference type="SUPFAM" id="SSF53955">
    <property type="entry name" value="Lysozyme-like"/>
    <property type="match status" value="1"/>
</dbReference>
<dbReference type="GO" id="GO:0042742">
    <property type="term" value="P:defense response to bacterium"/>
    <property type="evidence" value="ECO:0007669"/>
    <property type="project" value="UniProtKB-KW"/>
</dbReference>
<protein>
    <recommendedName>
        <fullName evidence="11">Lysozyme</fullName>
    </recommendedName>
</protein>
<comment type="catalytic activity">
    <reaction evidence="1">
        <text>Hydrolysis of (1-&gt;4)-beta-linkages between N-acetylmuramic acid and N-acetyl-D-glucosamine residues in a peptidoglycan and between N-acetyl-D-glucosamine residues in chitodextrins.</text>
        <dbReference type="EC" id="3.2.1.17"/>
    </reaction>
</comment>
<evidence type="ECO:0000256" key="7">
    <source>
        <dbReference type="SAM" id="MobiDB-lite"/>
    </source>
</evidence>
<name>A0A8S0WFG0_CYCAE</name>
<dbReference type="InterPro" id="IPR033907">
    <property type="entry name" value="Endolysin_autolysin"/>
</dbReference>
<sequence>MKTITLTFVLLAAILARAAPVLRRCESGSFDICAREADTQAGPYAKRSLFARQFDDFGFGDIFDGGFDFGFGSSDFGSDSADTADTEDPSRQSDSNDTEEDETPSSNGTVGASADDGVDASDDPADAGDVLSTADTAGAATADSSDTDNTSTSSANAAALTGNTCAASSTPPNAVTLSLIKEFEGFEPAPAPDPIGLPTVGFGHKCQQSGCAEVPFSFPLSQSTATSLLASDAQTFVDCLHAALGDNVMLNDNQFGALTAFAFNVGCGAVRKSTLLRRLNAGEGADTVASQELPKFNKAGGKVLAGLTRRRAAEVALFQTPSSTVAHPLC</sequence>